<feature type="non-terminal residue" evidence="6">
    <location>
        <position position="84"/>
    </location>
</feature>
<keyword evidence="4" id="KW-0378">Hydrolase</keyword>
<dbReference type="GO" id="GO:0046872">
    <property type="term" value="F:metal ion binding"/>
    <property type="evidence" value="ECO:0007669"/>
    <property type="project" value="UniProtKB-KW"/>
</dbReference>
<reference evidence="6" key="1">
    <citation type="submission" date="2018-05" db="EMBL/GenBank/DDBJ databases">
        <authorList>
            <person name="Lanie J.A."/>
            <person name="Ng W.-L."/>
            <person name="Kazmierczak K.M."/>
            <person name="Andrzejewski T.M."/>
            <person name="Davidsen T.M."/>
            <person name="Wayne K.J."/>
            <person name="Tettelin H."/>
            <person name="Glass J.I."/>
            <person name="Rusch D."/>
            <person name="Podicherti R."/>
            <person name="Tsui H.-C.T."/>
            <person name="Winkler M.E."/>
        </authorList>
    </citation>
    <scope>NUCLEOTIDE SEQUENCE</scope>
</reference>
<dbReference type="InterPro" id="IPR051090">
    <property type="entry name" value="Inositol_monoP_superfamily"/>
</dbReference>
<dbReference type="EMBL" id="UINC01221365">
    <property type="protein sequence ID" value="SVE49678.1"/>
    <property type="molecule type" value="Genomic_DNA"/>
</dbReference>
<dbReference type="Gene3D" id="3.30.540.10">
    <property type="entry name" value="Fructose-1,6-Bisphosphatase, subunit A, domain 1"/>
    <property type="match status" value="1"/>
</dbReference>
<dbReference type="PANTHER" id="PTHR43200">
    <property type="entry name" value="PHOSPHATASE"/>
    <property type="match status" value="1"/>
</dbReference>
<evidence type="ECO:0000256" key="5">
    <source>
        <dbReference type="ARBA" id="ARBA00022842"/>
    </source>
</evidence>
<dbReference type="PRINTS" id="PR00377">
    <property type="entry name" value="IMPHPHTASES"/>
</dbReference>
<evidence type="ECO:0000256" key="1">
    <source>
        <dbReference type="ARBA" id="ARBA00001946"/>
    </source>
</evidence>
<proteinExistence type="inferred from homology"/>
<evidence type="ECO:0000256" key="3">
    <source>
        <dbReference type="ARBA" id="ARBA00022723"/>
    </source>
</evidence>
<dbReference type="PANTHER" id="PTHR43200:SF6">
    <property type="entry name" value="3'(2'),5'-BISPHOSPHATE NUCLEOTIDASE"/>
    <property type="match status" value="1"/>
</dbReference>
<dbReference type="AlphaFoldDB" id="A0A383E0P2"/>
<evidence type="ECO:0000256" key="2">
    <source>
        <dbReference type="ARBA" id="ARBA00009759"/>
    </source>
</evidence>
<gene>
    <name evidence="6" type="ORF">METZ01_LOCUS502532</name>
</gene>
<evidence type="ECO:0000256" key="4">
    <source>
        <dbReference type="ARBA" id="ARBA00022801"/>
    </source>
</evidence>
<dbReference type="Pfam" id="PF00459">
    <property type="entry name" value="Inositol_P"/>
    <property type="match status" value="1"/>
</dbReference>
<comment type="similarity">
    <text evidence="2">Belongs to the inositol monophosphatase superfamily.</text>
</comment>
<evidence type="ECO:0008006" key="7">
    <source>
        <dbReference type="Google" id="ProtNLM"/>
    </source>
</evidence>
<name>A0A383E0P2_9ZZZZ</name>
<evidence type="ECO:0000313" key="6">
    <source>
        <dbReference type="EMBL" id="SVE49678.1"/>
    </source>
</evidence>
<comment type="cofactor">
    <cofactor evidence="1">
        <name>Mg(2+)</name>
        <dbReference type="ChEBI" id="CHEBI:18420"/>
    </cofactor>
</comment>
<dbReference type="GO" id="GO:0000105">
    <property type="term" value="P:L-histidine biosynthetic process"/>
    <property type="evidence" value="ECO:0007669"/>
    <property type="project" value="TreeGrafter"/>
</dbReference>
<protein>
    <recommendedName>
        <fullName evidence="7">Histidinol phosphate phosphatase</fullName>
    </recommendedName>
</protein>
<organism evidence="6">
    <name type="scientific">marine metagenome</name>
    <dbReference type="NCBI Taxonomy" id="408172"/>
    <lineage>
        <taxon>unclassified sequences</taxon>
        <taxon>metagenomes</taxon>
        <taxon>ecological metagenomes</taxon>
    </lineage>
</organism>
<keyword evidence="3" id="KW-0479">Metal-binding</keyword>
<dbReference type="GO" id="GO:0016791">
    <property type="term" value="F:phosphatase activity"/>
    <property type="evidence" value="ECO:0007669"/>
    <property type="project" value="UniProtKB-ARBA"/>
</dbReference>
<sequence length="84" mass="10005">MNLEQLEPLAREWTRQSGDMILRHFRDPELFVEHKKDASPVTIADREAEQLLRNLIREHFPEHGLVGEEFGPDREDAEWVWLID</sequence>
<keyword evidence="5" id="KW-0460">Magnesium</keyword>
<dbReference type="SUPFAM" id="SSF56655">
    <property type="entry name" value="Carbohydrate phosphatase"/>
    <property type="match status" value="1"/>
</dbReference>
<accession>A0A383E0P2</accession>
<dbReference type="InterPro" id="IPR000760">
    <property type="entry name" value="Inositol_monophosphatase-like"/>
</dbReference>